<evidence type="ECO:0000256" key="4">
    <source>
        <dbReference type="ARBA" id="ARBA00022840"/>
    </source>
</evidence>
<keyword evidence="9" id="KW-1185">Reference proteome</keyword>
<dbReference type="PANTHER" id="PTHR43499">
    <property type="entry name" value="ABC TRANSPORTER I FAMILY MEMBER 1"/>
    <property type="match status" value="1"/>
</dbReference>
<dbReference type="SMART" id="SM00382">
    <property type="entry name" value="AAA"/>
    <property type="match status" value="1"/>
</dbReference>
<comment type="caution">
    <text evidence="8">The sequence shown here is derived from an EMBL/GenBank/DDBJ whole genome shotgun (WGS) entry which is preliminary data.</text>
</comment>
<keyword evidence="2" id="KW-0547">Nucleotide-binding</keyword>
<sequence>MAARPGFPITAPEPPDAPALTYDLSLTCDDVAPLRAGRVVAEGITFTLGPGEALLLRGPNGSGKTSVLRAVAGLARCDGRIGFARAGGAADPSEVRACDVHLLAPGEGLADRLSAQETVSFWAGLYRADAGDVLARVGLVSAAQTAVGRLSTGQRRRLGLARLLLSPRALWLLDEPLSGLDDEGRDLLWRTVQAHRARGGLAVMATHEGDSPPHARTLRLAAA</sequence>
<accession>A0A840I1H7</accession>
<dbReference type="InterPro" id="IPR003439">
    <property type="entry name" value="ABC_transporter-like_ATP-bd"/>
</dbReference>
<dbReference type="GO" id="GO:0022857">
    <property type="term" value="F:transmembrane transporter activity"/>
    <property type="evidence" value="ECO:0007669"/>
    <property type="project" value="InterPro"/>
</dbReference>
<reference evidence="8 9" key="1">
    <citation type="submission" date="2020-08" db="EMBL/GenBank/DDBJ databases">
        <title>Genomic Encyclopedia of Type Strains, Phase IV (KMG-IV): sequencing the most valuable type-strain genomes for metagenomic binning, comparative biology and taxonomic classification.</title>
        <authorList>
            <person name="Goeker M."/>
        </authorList>
    </citation>
    <scope>NUCLEOTIDE SEQUENCE [LARGE SCALE GENOMIC DNA]</scope>
    <source>
        <strain evidence="8 9">DSM 102850</strain>
    </source>
</reference>
<dbReference type="Proteomes" id="UP000563524">
    <property type="component" value="Unassembled WGS sequence"/>
</dbReference>
<evidence type="ECO:0000259" key="7">
    <source>
        <dbReference type="PROSITE" id="PS50893"/>
    </source>
</evidence>
<evidence type="ECO:0000256" key="5">
    <source>
        <dbReference type="ARBA" id="ARBA00022967"/>
    </source>
</evidence>
<dbReference type="InterPro" id="IPR005895">
    <property type="entry name" value="ABC_transptr_haem_export_CcmA"/>
</dbReference>
<evidence type="ECO:0000256" key="2">
    <source>
        <dbReference type="ARBA" id="ARBA00022741"/>
    </source>
</evidence>
<dbReference type="InterPro" id="IPR003593">
    <property type="entry name" value="AAA+_ATPase"/>
</dbReference>
<feature type="domain" description="ABC transporter" evidence="7">
    <location>
        <begin position="26"/>
        <end position="221"/>
    </location>
</feature>
<proteinExistence type="predicted"/>
<keyword evidence="5" id="KW-1278">Translocase</keyword>
<dbReference type="NCBIfam" id="TIGR01189">
    <property type="entry name" value="ccmA"/>
    <property type="match status" value="1"/>
</dbReference>
<dbReference type="SUPFAM" id="SSF52540">
    <property type="entry name" value="P-loop containing nucleoside triphosphate hydrolases"/>
    <property type="match status" value="1"/>
</dbReference>
<dbReference type="PANTHER" id="PTHR43499:SF1">
    <property type="entry name" value="ABC TRANSPORTER I FAMILY MEMBER 1"/>
    <property type="match status" value="1"/>
</dbReference>
<dbReference type="Gene3D" id="3.40.50.300">
    <property type="entry name" value="P-loop containing nucleotide triphosphate hydrolases"/>
    <property type="match status" value="1"/>
</dbReference>
<evidence type="ECO:0000256" key="3">
    <source>
        <dbReference type="ARBA" id="ARBA00022748"/>
    </source>
</evidence>
<dbReference type="EMBL" id="JACHOB010000001">
    <property type="protein sequence ID" value="MBB4658094.1"/>
    <property type="molecule type" value="Genomic_DNA"/>
</dbReference>
<evidence type="ECO:0000256" key="1">
    <source>
        <dbReference type="ARBA" id="ARBA00022448"/>
    </source>
</evidence>
<gene>
    <name evidence="8" type="ORF">GGQ59_000594</name>
</gene>
<dbReference type="GO" id="GO:0017004">
    <property type="term" value="P:cytochrome complex assembly"/>
    <property type="evidence" value="ECO:0007669"/>
    <property type="project" value="UniProtKB-KW"/>
</dbReference>
<dbReference type="Pfam" id="PF00005">
    <property type="entry name" value="ABC_tran"/>
    <property type="match status" value="1"/>
</dbReference>
<evidence type="ECO:0000313" key="8">
    <source>
        <dbReference type="EMBL" id="MBB4658094.1"/>
    </source>
</evidence>
<dbReference type="RefSeq" id="WP_183815685.1">
    <property type="nucleotide sequence ID" value="NZ_JACHOB010000001.1"/>
</dbReference>
<name>A0A840I1H7_9PROT</name>
<dbReference type="InterPro" id="IPR027417">
    <property type="entry name" value="P-loop_NTPase"/>
</dbReference>
<keyword evidence="4" id="KW-0067">ATP-binding</keyword>
<keyword evidence="3" id="KW-0201">Cytochrome c-type biogenesis</keyword>
<keyword evidence="6" id="KW-0472">Membrane</keyword>
<dbReference type="AlphaFoldDB" id="A0A840I1H7"/>
<evidence type="ECO:0000313" key="9">
    <source>
        <dbReference type="Proteomes" id="UP000563524"/>
    </source>
</evidence>
<dbReference type="GO" id="GO:0005524">
    <property type="term" value="F:ATP binding"/>
    <property type="evidence" value="ECO:0007669"/>
    <property type="project" value="UniProtKB-KW"/>
</dbReference>
<protein>
    <submittedName>
        <fullName evidence="8">Heme exporter protein A</fullName>
    </submittedName>
</protein>
<dbReference type="GO" id="GO:0016887">
    <property type="term" value="F:ATP hydrolysis activity"/>
    <property type="evidence" value="ECO:0007669"/>
    <property type="project" value="InterPro"/>
</dbReference>
<organism evidence="8 9">
    <name type="scientific">Parvularcula dongshanensis</name>
    <dbReference type="NCBI Taxonomy" id="1173995"/>
    <lineage>
        <taxon>Bacteria</taxon>
        <taxon>Pseudomonadati</taxon>
        <taxon>Pseudomonadota</taxon>
        <taxon>Alphaproteobacteria</taxon>
        <taxon>Parvularculales</taxon>
        <taxon>Parvularculaceae</taxon>
        <taxon>Parvularcula</taxon>
    </lineage>
</organism>
<evidence type="ECO:0000256" key="6">
    <source>
        <dbReference type="ARBA" id="ARBA00023136"/>
    </source>
</evidence>
<dbReference type="PROSITE" id="PS50893">
    <property type="entry name" value="ABC_TRANSPORTER_2"/>
    <property type="match status" value="1"/>
</dbReference>
<keyword evidence="1" id="KW-0813">Transport</keyword>